<evidence type="ECO:0000313" key="4">
    <source>
        <dbReference type="EMBL" id="TPX30052.1"/>
    </source>
</evidence>
<dbReference type="AlphaFoldDB" id="A0A507BQ95"/>
<reference evidence="4 5" key="1">
    <citation type="journal article" date="2019" name="Sci. Rep.">
        <title>Comparative genomics of chytrid fungi reveal insights into the obligate biotrophic and pathogenic lifestyle of Synchytrium endobioticum.</title>
        <authorList>
            <person name="van de Vossenberg B.T.L.H."/>
            <person name="Warris S."/>
            <person name="Nguyen H.D.T."/>
            <person name="van Gent-Pelzer M.P.E."/>
            <person name="Joly D.L."/>
            <person name="van de Geest H.C."/>
            <person name="Bonants P.J.M."/>
            <person name="Smith D.S."/>
            <person name="Levesque C.A."/>
            <person name="van der Lee T.A.J."/>
        </authorList>
    </citation>
    <scope>NUCLEOTIDE SEQUENCE [LARGE SCALE GENOMIC DNA]</scope>
    <source>
        <strain evidence="4 5">MB42</strain>
    </source>
</reference>
<comment type="caution">
    <text evidence="4">The sequence shown here is derived from an EMBL/GenBank/DDBJ whole genome shotgun (WGS) entry which is preliminary data.</text>
</comment>
<dbReference type="InterPro" id="IPR013083">
    <property type="entry name" value="Znf_RING/FYVE/PHD"/>
</dbReference>
<sequence>MLSQLDWLSSGNEADSDTYNFGSSSRQSHSGTFITLRTLPPLMIVTIHQASAGSGICRHTGDVQLHSDRYPLDASERRHQGPNNHDFSSRHLDNTPQTSIETSVLSQDYFRSGDPVSVVPTSYSASYQDIHQEPARTSNDHHSVNHPPRTSPDHRGSKRDGSHNTEPSTDTPTSMDEKFGRKLDRRLSRLQKDFRILEGDALDYDLPGETSNSLLVVGRLRMVANIFEMTRRICALMELMKSDPSGFQRTSSFDKSEMDLETMVSEYQHSGMVDELIQVGVRDTLFLHFRGMLEMMEQMISMRREYIMKVPCYQETDEPESCSICFAEYKVGQKITTLCCKHAYHTECVTKWLAIDRSCPLYVEGIVTTVMK</sequence>
<feature type="compositionally biased region" description="Basic and acidic residues" evidence="2">
    <location>
        <begin position="134"/>
        <end position="143"/>
    </location>
</feature>
<keyword evidence="1" id="KW-0479">Metal-binding</keyword>
<dbReference type="Gene3D" id="3.30.40.10">
    <property type="entry name" value="Zinc/RING finger domain, C3HC4 (zinc finger)"/>
    <property type="match status" value="1"/>
</dbReference>
<dbReference type="GO" id="GO:0016567">
    <property type="term" value="P:protein ubiquitination"/>
    <property type="evidence" value="ECO:0007669"/>
    <property type="project" value="InterPro"/>
</dbReference>
<dbReference type="InterPro" id="IPR001841">
    <property type="entry name" value="Znf_RING"/>
</dbReference>
<dbReference type="Pfam" id="PF13639">
    <property type="entry name" value="zf-RING_2"/>
    <property type="match status" value="1"/>
</dbReference>
<evidence type="ECO:0000256" key="2">
    <source>
        <dbReference type="SAM" id="MobiDB-lite"/>
    </source>
</evidence>
<dbReference type="EMBL" id="QEAN01000735">
    <property type="protein sequence ID" value="TPX30052.1"/>
    <property type="molecule type" value="Genomic_DNA"/>
</dbReference>
<feature type="compositionally biased region" description="Basic and acidic residues" evidence="2">
    <location>
        <begin position="151"/>
        <end position="163"/>
    </location>
</feature>
<dbReference type="GO" id="GO:0004842">
    <property type="term" value="F:ubiquitin-protein transferase activity"/>
    <property type="evidence" value="ECO:0007669"/>
    <property type="project" value="InterPro"/>
</dbReference>
<keyword evidence="1" id="KW-0863">Zinc-finger</keyword>
<evidence type="ECO:0000259" key="3">
    <source>
        <dbReference type="PROSITE" id="PS50089"/>
    </source>
</evidence>
<dbReference type="STRING" id="286115.A0A507BQ95"/>
<dbReference type="VEuPathDB" id="FungiDB:SeMB42_g07993"/>
<evidence type="ECO:0000313" key="5">
    <source>
        <dbReference type="Proteomes" id="UP000317494"/>
    </source>
</evidence>
<dbReference type="InterPro" id="IPR033276">
    <property type="entry name" value="BB"/>
</dbReference>
<dbReference type="GO" id="GO:0046621">
    <property type="term" value="P:negative regulation of organ growth"/>
    <property type="evidence" value="ECO:0007669"/>
    <property type="project" value="InterPro"/>
</dbReference>
<dbReference type="SUPFAM" id="SSF57850">
    <property type="entry name" value="RING/U-box"/>
    <property type="match status" value="1"/>
</dbReference>
<dbReference type="PANTHER" id="PTHR46400">
    <property type="entry name" value="RING/U-BOX SUPERFAMILY PROTEIN"/>
    <property type="match status" value="1"/>
</dbReference>
<dbReference type="GO" id="GO:0008270">
    <property type="term" value="F:zinc ion binding"/>
    <property type="evidence" value="ECO:0007669"/>
    <property type="project" value="UniProtKB-KW"/>
</dbReference>
<proteinExistence type="predicted"/>
<feature type="domain" description="RING-type" evidence="3">
    <location>
        <begin position="322"/>
        <end position="361"/>
    </location>
</feature>
<evidence type="ECO:0000256" key="1">
    <source>
        <dbReference type="PROSITE-ProRule" id="PRU00175"/>
    </source>
</evidence>
<dbReference type="PANTHER" id="PTHR46400:SF5">
    <property type="entry name" value="RING-TYPE DOMAIN-CONTAINING PROTEIN"/>
    <property type="match status" value="1"/>
</dbReference>
<feature type="compositionally biased region" description="Polar residues" evidence="2">
    <location>
        <begin position="164"/>
        <end position="174"/>
    </location>
</feature>
<protein>
    <recommendedName>
        <fullName evidence="3">RING-type domain-containing protein</fullName>
    </recommendedName>
</protein>
<feature type="region of interest" description="Disordered" evidence="2">
    <location>
        <begin position="134"/>
        <end position="180"/>
    </location>
</feature>
<organism evidence="4 5">
    <name type="scientific">Synchytrium endobioticum</name>
    <dbReference type="NCBI Taxonomy" id="286115"/>
    <lineage>
        <taxon>Eukaryota</taxon>
        <taxon>Fungi</taxon>
        <taxon>Fungi incertae sedis</taxon>
        <taxon>Chytridiomycota</taxon>
        <taxon>Chytridiomycota incertae sedis</taxon>
        <taxon>Chytridiomycetes</taxon>
        <taxon>Synchytriales</taxon>
        <taxon>Synchytriaceae</taxon>
        <taxon>Synchytrium</taxon>
    </lineage>
</organism>
<name>A0A507BQ95_9FUNG</name>
<accession>A0A507BQ95</accession>
<gene>
    <name evidence="4" type="ORF">SeMB42_g07993</name>
</gene>
<feature type="region of interest" description="Disordered" evidence="2">
    <location>
        <begin position="74"/>
        <end position="96"/>
    </location>
</feature>
<keyword evidence="1" id="KW-0862">Zinc</keyword>
<dbReference type="Proteomes" id="UP000317494">
    <property type="component" value="Unassembled WGS sequence"/>
</dbReference>
<keyword evidence="5" id="KW-1185">Reference proteome</keyword>
<dbReference type="PROSITE" id="PS50089">
    <property type="entry name" value="ZF_RING_2"/>
    <property type="match status" value="1"/>
</dbReference>